<sequence>MAGTPASAPFVTYGNQLSRNIRLCLEKLETIYVDGWDKERITNFEVFGDDQPCEFRITTNKKCRSSGNKDGFHSQELEAEDDNGLSLALRGIFVSRLDSTLATIGAVGTITSLSAPACRVLKRAALSHRAAWGGTFPRSGSLSLLPQGVFWFLHLLRPKEKGSLASIIHRNSLAQQEFPYTP</sequence>
<dbReference type="AlphaFoldDB" id="A0A9N9VC89"/>
<dbReference type="OrthoDB" id="10408807at2759"/>
<comment type="caution">
    <text evidence="1">The sequence shown here is derived from an EMBL/GenBank/DDBJ whole genome shotgun (WGS) entry which is preliminary data.</text>
</comment>
<keyword evidence="2" id="KW-1185">Reference proteome</keyword>
<proteinExistence type="predicted"/>
<accession>A0A9N9VC89</accession>
<reference evidence="1" key="1">
    <citation type="submission" date="2021-10" db="EMBL/GenBank/DDBJ databases">
        <authorList>
            <person name="Piombo E."/>
        </authorList>
    </citation>
    <scope>NUCLEOTIDE SEQUENCE</scope>
</reference>
<name>A0A9N9VC89_9HYPO</name>
<gene>
    <name evidence="1" type="ORF">CRHIZ90672A_00010876</name>
</gene>
<dbReference type="EMBL" id="CABFNQ020000692">
    <property type="protein sequence ID" value="CAH0023432.1"/>
    <property type="molecule type" value="Genomic_DNA"/>
</dbReference>
<evidence type="ECO:0000313" key="2">
    <source>
        <dbReference type="Proteomes" id="UP000696573"/>
    </source>
</evidence>
<protein>
    <submittedName>
        <fullName evidence="1">Uncharacterized protein</fullName>
    </submittedName>
</protein>
<organism evidence="1 2">
    <name type="scientific">Clonostachys rhizophaga</name>
    <dbReference type="NCBI Taxonomy" id="160324"/>
    <lineage>
        <taxon>Eukaryota</taxon>
        <taxon>Fungi</taxon>
        <taxon>Dikarya</taxon>
        <taxon>Ascomycota</taxon>
        <taxon>Pezizomycotina</taxon>
        <taxon>Sordariomycetes</taxon>
        <taxon>Hypocreomycetidae</taxon>
        <taxon>Hypocreales</taxon>
        <taxon>Bionectriaceae</taxon>
        <taxon>Clonostachys</taxon>
    </lineage>
</organism>
<evidence type="ECO:0000313" key="1">
    <source>
        <dbReference type="EMBL" id="CAH0023432.1"/>
    </source>
</evidence>
<dbReference type="Proteomes" id="UP000696573">
    <property type="component" value="Unassembled WGS sequence"/>
</dbReference>